<protein>
    <submittedName>
        <fullName evidence="1">Transcriptional regulator</fullName>
    </submittedName>
</protein>
<keyword evidence="2" id="KW-1185">Reference proteome</keyword>
<proteinExistence type="predicted"/>
<sequence>MSLIDEHCGLLAYDYQHFARAKEFVFRQWCAFASERQALRPEDLSGACKYGSQFMRIVFGGSIEGHYEHQYNRIAGRLVDLGHDAQDVGRMRFPYLHEAGYFELPEQQAAMRACLPRVGRWAEAFMVEQG</sequence>
<dbReference type="EMBL" id="JABCSC020000005">
    <property type="protein sequence ID" value="NSL56871.1"/>
    <property type="molecule type" value="Genomic_DNA"/>
</dbReference>
<name>A0ABX2IJ91_9RHOO</name>
<comment type="caution">
    <text evidence="1">The sequence shown here is derived from an EMBL/GenBank/DDBJ whole genome shotgun (WGS) entry which is preliminary data.</text>
</comment>
<evidence type="ECO:0000313" key="2">
    <source>
        <dbReference type="Proteomes" id="UP000778523"/>
    </source>
</evidence>
<evidence type="ECO:0000313" key="1">
    <source>
        <dbReference type="EMBL" id="NSL56871.1"/>
    </source>
</evidence>
<accession>A0ABX2IJ91</accession>
<gene>
    <name evidence="1" type="ORF">HJ583_017705</name>
</gene>
<organism evidence="1 2">
    <name type="scientific">Uliginosibacterium aquaticum</name>
    <dbReference type="NCBI Taxonomy" id="2731212"/>
    <lineage>
        <taxon>Bacteria</taxon>
        <taxon>Pseudomonadati</taxon>
        <taxon>Pseudomonadota</taxon>
        <taxon>Betaproteobacteria</taxon>
        <taxon>Rhodocyclales</taxon>
        <taxon>Zoogloeaceae</taxon>
        <taxon>Uliginosibacterium</taxon>
    </lineage>
</organism>
<dbReference type="Proteomes" id="UP000778523">
    <property type="component" value="Unassembled WGS sequence"/>
</dbReference>
<dbReference type="RefSeq" id="WP_170023146.1">
    <property type="nucleotide sequence ID" value="NZ_JABCSC020000005.1"/>
</dbReference>
<reference evidence="1 2" key="1">
    <citation type="submission" date="2020-06" db="EMBL/GenBank/DDBJ databases">
        <title>Draft genome of Uliginosibacterium sp. IMCC34675.</title>
        <authorList>
            <person name="Song J."/>
        </authorList>
    </citation>
    <scope>NUCLEOTIDE SEQUENCE [LARGE SCALE GENOMIC DNA]</scope>
    <source>
        <strain evidence="1 2">IMCC34675</strain>
    </source>
</reference>